<evidence type="ECO:0000256" key="1">
    <source>
        <dbReference type="ARBA" id="ARBA00008775"/>
    </source>
</evidence>
<organism evidence="3 4">
    <name type="scientific">Sediminihabitans luteus</name>
    <dbReference type="NCBI Taxonomy" id="1138585"/>
    <lineage>
        <taxon>Bacteria</taxon>
        <taxon>Bacillati</taxon>
        <taxon>Actinomycetota</taxon>
        <taxon>Actinomycetes</taxon>
        <taxon>Micrococcales</taxon>
        <taxon>Cellulomonadaceae</taxon>
        <taxon>Sediminihabitans</taxon>
    </lineage>
</organism>
<reference evidence="3 4" key="1">
    <citation type="submission" date="2017-11" db="EMBL/GenBank/DDBJ databases">
        <title>Genomic Encyclopedia of Archaeal and Bacterial Type Strains, Phase II (KMG-II): From Individual Species to Whole Genera.</title>
        <authorList>
            <person name="Goeker M."/>
        </authorList>
    </citation>
    <scope>NUCLEOTIDE SEQUENCE [LARGE SCALE GENOMIC DNA]</scope>
    <source>
        <strain evidence="3 4">DSM 25478</strain>
    </source>
</reference>
<keyword evidence="4" id="KW-1185">Reference proteome</keyword>
<dbReference type="InterPro" id="IPR051324">
    <property type="entry name" value="Stress/Tellurium_Resist"/>
</dbReference>
<proteinExistence type="inferred from homology"/>
<comment type="similarity">
    <text evidence="1">Belongs to the CAPAB/TerDEXZ family.</text>
</comment>
<dbReference type="Proteomes" id="UP000231693">
    <property type="component" value="Unassembled WGS sequence"/>
</dbReference>
<dbReference type="AlphaFoldDB" id="A0A2M9CC09"/>
<evidence type="ECO:0000259" key="2">
    <source>
        <dbReference type="Pfam" id="PF02342"/>
    </source>
</evidence>
<comment type="caution">
    <text evidence="3">The sequence shown here is derived from an EMBL/GenBank/DDBJ whole genome shotgun (WGS) entry which is preliminary data.</text>
</comment>
<dbReference type="EMBL" id="PGFE01000007">
    <property type="protein sequence ID" value="PJJ68587.1"/>
    <property type="molecule type" value="Genomic_DNA"/>
</dbReference>
<accession>A0A2M9CC09</accession>
<dbReference type="PANTHER" id="PTHR32097">
    <property type="entry name" value="CAMP-BINDING PROTEIN 1-RELATED"/>
    <property type="match status" value="1"/>
</dbReference>
<dbReference type="RefSeq" id="WP_100424146.1">
    <property type="nucleotide sequence ID" value="NZ_BOOX01000011.1"/>
</dbReference>
<dbReference type="Pfam" id="PF02342">
    <property type="entry name" value="TerD"/>
    <property type="match status" value="1"/>
</dbReference>
<gene>
    <name evidence="3" type="ORF">CLV28_3003</name>
</gene>
<dbReference type="OrthoDB" id="56224at2"/>
<evidence type="ECO:0000313" key="3">
    <source>
        <dbReference type="EMBL" id="PJJ68587.1"/>
    </source>
</evidence>
<feature type="domain" description="TerD" evidence="2">
    <location>
        <begin position="1"/>
        <end position="190"/>
    </location>
</feature>
<evidence type="ECO:0000313" key="4">
    <source>
        <dbReference type="Proteomes" id="UP000231693"/>
    </source>
</evidence>
<protein>
    <submittedName>
        <fullName evidence="3">Tellurium resistance protein TerD</fullName>
    </submittedName>
</protein>
<name>A0A2M9CC09_9CELL</name>
<dbReference type="CDD" id="cd06974">
    <property type="entry name" value="TerD_like"/>
    <property type="match status" value="1"/>
</dbReference>
<dbReference type="Gene3D" id="2.60.60.30">
    <property type="entry name" value="sav2460 like domains"/>
    <property type="match status" value="1"/>
</dbReference>
<dbReference type="InterPro" id="IPR003325">
    <property type="entry name" value="TerD"/>
</dbReference>
<sequence>MTINLSKGGNISLAKVSPGLSHAVIGLGWNPRSTDGAPFDLDASAILVDANGKGLSEANFVFYNNLKDPSGSVVHQGDNRTGDGEGDDETLAVDLANVPPAADRIVFLASINDADERRQTFGQVSDAYIRVYDGDAPGDSEKEARFDLGEDASTETALVFGELYRRDTEWKFRAIGQGYTNGLIGVLAEYGLNAG</sequence>
<dbReference type="PANTHER" id="PTHR32097:SF4">
    <property type="entry name" value="GENERAL STRESS PROTEIN 16U"/>
    <property type="match status" value="1"/>
</dbReference>